<evidence type="ECO:0000256" key="1">
    <source>
        <dbReference type="ARBA" id="ARBA00022691"/>
    </source>
</evidence>
<dbReference type="SFLD" id="SFLDF00310">
    <property type="entry name" value="oxygen-independent_coproporphy"/>
    <property type="match status" value="1"/>
</dbReference>
<feature type="domain" description="Radical SAM core" evidence="5">
    <location>
        <begin position="127"/>
        <end position="363"/>
    </location>
</feature>
<dbReference type="Proteomes" id="UP001065549">
    <property type="component" value="Unassembled WGS sequence"/>
</dbReference>
<dbReference type="GO" id="GO:0006779">
    <property type="term" value="P:porphyrin-containing compound biosynthetic process"/>
    <property type="evidence" value="ECO:0007669"/>
    <property type="project" value="TreeGrafter"/>
</dbReference>
<dbReference type="GO" id="GO:0046872">
    <property type="term" value="F:metal ion binding"/>
    <property type="evidence" value="ECO:0007669"/>
    <property type="project" value="UniProtKB-KW"/>
</dbReference>
<dbReference type="SFLD" id="SFLDS00029">
    <property type="entry name" value="Radical_SAM"/>
    <property type="match status" value="1"/>
</dbReference>
<comment type="caution">
    <text evidence="6">The sequence shown here is derived from an EMBL/GenBank/DDBJ whole genome shotgun (WGS) entry which is preliminary data.</text>
</comment>
<dbReference type="NCBIfam" id="TIGR03994">
    <property type="entry name" value="rSAM_HemZ"/>
    <property type="match status" value="1"/>
</dbReference>
<dbReference type="Pfam" id="PF04055">
    <property type="entry name" value="Radical_SAM"/>
    <property type="match status" value="1"/>
</dbReference>
<dbReference type="GO" id="GO:0005737">
    <property type="term" value="C:cytoplasm"/>
    <property type="evidence" value="ECO:0007669"/>
    <property type="project" value="TreeGrafter"/>
</dbReference>
<keyword evidence="1" id="KW-0949">S-adenosyl-L-methionine</keyword>
<dbReference type="InterPro" id="IPR034505">
    <property type="entry name" value="Coproporphyrinogen-III_oxidase"/>
</dbReference>
<keyword evidence="7" id="KW-1185">Reference proteome</keyword>
<dbReference type="PANTHER" id="PTHR13932:SF1">
    <property type="entry name" value="OXYGEN-INDEPENDENT COPROPORPHYRINOGEN-III OXIDASE-LIKE PROTEIN HEMZ"/>
    <property type="match status" value="1"/>
</dbReference>
<sequence length="452" mass="50863">MYGLKLENVDNTNPYEELIKLFLQPQQYQLLTGDETGGDQAAVFTFAGDKDQLKRELYQYLQAETGRRPQWGILTGIRPVKLAGELERKWGGAAAAKQILMNDYLVDERKVDLLLELYAYQQQTLGKPEPNTAGVYIGIPFCPTRCLYCSFTSNQVGPEEIDRYLNALYKEISFVGKGMADDGIRAESIYIGGGTPTTLTAEQLKTLLACIKTSMDLSHLKELTVEAGRPDTITSEKLAVLKEAGVGRISINPQTMHDRTLETIGRSHTAQQIREAFLMAHEAGIDVINADLIAGLPEETGGDFQESLRQVMELGANNITVHTLAVKRSSRLKELDENFHYKQPQLTQDMLEQAAAMLRAGGYLPYYLYRQKHTAGSTENIGYCKDHTPSVYNVRIMEEAQSIIALGAGGITKVYYPEENRLERVPNVSNYEIYIERIDEMLERKKKNLFRR</sequence>
<evidence type="ECO:0000256" key="3">
    <source>
        <dbReference type="ARBA" id="ARBA00023004"/>
    </source>
</evidence>
<evidence type="ECO:0000313" key="7">
    <source>
        <dbReference type="Proteomes" id="UP001065549"/>
    </source>
</evidence>
<evidence type="ECO:0000259" key="5">
    <source>
        <dbReference type="PROSITE" id="PS51918"/>
    </source>
</evidence>
<organism evidence="6 7">
    <name type="scientific">Hominibacterium faecale</name>
    <dbReference type="NCBI Taxonomy" id="2839743"/>
    <lineage>
        <taxon>Bacteria</taxon>
        <taxon>Bacillati</taxon>
        <taxon>Bacillota</taxon>
        <taxon>Clostridia</taxon>
        <taxon>Peptostreptococcales</taxon>
        <taxon>Anaerovoracaceae</taxon>
        <taxon>Hominibacterium</taxon>
    </lineage>
</organism>
<dbReference type="InterPro" id="IPR058240">
    <property type="entry name" value="rSAM_sf"/>
</dbReference>
<keyword evidence="4" id="KW-0411">Iron-sulfur</keyword>
<dbReference type="InterPro" id="IPR023995">
    <property type="entry name" value="HemZ"/>
</dbReference>
<dbReference type="InterPro" id="IPR007197">
    <property type="entry name" value="rSAM"/>
</dbReference>
<dbReference type="Gene3D" id="3.20.20.70">
    <property type="entry name" value="Aldolase class I"/>
    <property type="match status" value="1"/>
</dbReference>
<dbReference type="SFLD" id="SFLDG01082">
    <property type="entry name" value="B12-binding_domain_containing"/>
    <property type="match status" value="1"/>
</dbReference>
<dbReference type="SMART" id="SM00729">
    <property type="entry name" value="Elp3"/>
    <property type="match status" value="1"/>
</dbReference>
<name>A0A9J6QK69_9FIRM</name>
<dbReference type="InterPro" id="IPR006638">
    <property type="entry name" value="Elp3/MiaA/NifB-like_rSAM"/>
</dbReference>
<keyword evidence="2" id="KW-0479">Metal-binding</keyword>
<evidence type="ECO:0000256" key="2">
    <source>
        <dbReference type="ARBA" id="ARBA00022723"/>
    </source>
</evidence>
<dbReference type="SUPFAM" id="SSF102114">
    <property type="entry name" value="Radical SAM enzymes"/>
    <property type="match status" value="1"/>
</dbReference>
<proteinExistence type="predicted"/>
<gene>
    <name evidence="6" type="primary">hemZ</name>
    <name evidence="6" type="ORF">OBO34_05845</name>
</gene>
<evidence type="ECO:0000256" key="4">
    <source>
        <dbReference type="ARBA" id="ARBA00023014"/>
    </source>
</evidence>
<dbReference type="PANTHER" id="PTHR13932">
    <property type="entry name" value="COPROPORPHYRINIGEN III OXIDASE"/>
    <property type="match status" value="1"/>
</dbReference>
<evidence type="ECO:0000313" key="6">
    <source>
        <dbReference type="EMBL" id="MCU7377872.1"/>
    </source>
</evidence>
<dbReference type="CDD" id="cd01335">
    <property type="entry name" value="Radical_SAM"/>
    <property type="match status" value="1"/>
</dbReference>
<dbReference type="GO" id="GO:0051989">
    <property type="term" value="F:coproporphyrinogen dehydrogenase activity"/>
    <property type="evidence" value="ECO:0007669"/>
    <property type="project" value="UniProtKB-EC"/>
</dbReference>
<dbReference type="GO" id="GO:0051539">
    <property type="term" value="F:4 iron, 4 sulfur cluster binding"/>
    <property type="evidence" value="ECO:0007669"/>
    <property type="project" value="TreeGrafter"/>
</dbReference>
<dbReference type="AlphaFoldDB" id="A0A9J6QK69"/>
<dbReference type="SFLD" id="SFLDG01065">
    <property type="entry name" value="anaerobic_coproporphyrinogen-I"/>
    <property type="match status" value="1"/>
</dbReference>
<dbReference type="InterPro" id="IPR013785">
    <property type="entry name" value="Aldolase_TIM"/>
</dbReference>
<keyword evidence="3" id="KW-0408">Iron</keyword>
<dbReference type="EMBL" id="JAOSHN010000002">
    <property type="protein sequence ID" value="MCU7377872.1"/>
    <property type="molecule type" value="Genomic_DNA"/>
</dbReference>
<dbReference type="RefSeq" id="WP_253019670.1">
    <property type="nucleotide sequence ID" value="NZ_JAJAGH010000006.1"/>
</dbReference>
<reference evidence="6" key="1">
    <citation type="submission" date="2022-09" db="EMBL/GenBank/DDBJ databases">
        <title>Culturomic study of gut microbiota in children with autism spectrum disorder.</title>
        <authorList>
            <person name="Efimov B.A."/>
            <person name="Chaplin A.V."/>
            <person name="Sokolova S.R."/>
            <person name="Pikina A.P."/>
            <person name="Korzhanova M."/>
            <person name="Belova V."/>
            <person name="Korostin D."/>
        </authorList>
    </citation>
    <scope>NUCLEOTIDE SEQUENCE</scope>
    <source>
        <strain evidence="6">ASD5510</strain>
    </source>
</reference>
<protein>
    <submittedName>
        <fullName evidence="6">Coproporphyrinogen dehydrogenase HemZ</fullName>
        <ecNumber evidence="6">1.3.98.3</ecNumber>
    </submittedName>
</protein>
<dbReference type="EC" id="1.3.98.3" evidence="6"/>
<keyword evidence="6" id="KW-0560">Oxidoreductase</keyword>
<accession>A0A9J6QK69</accession>
<dbReference type="PROSITE" id="PS51918">
    <property type="entry name" value="RADICAL_SAM"/>
    <property type="match status" value="1"/>
</dbReference>